<evidence type="ECO:0000313" key="2">
    <source>
        <dbReference type="EMBL" id="TDO96949.1"/>
    </source>
</evidence>
<feature type="domain" description="Formyl transferase N-terminal" evidence="1">
    <location>
        <begin position="104"/>
        <end position="195"/>
    </location>
</feature>
<dbReference type="SUPFAM" id="SSF53328">
    <property type="entry name" value="Formyltransferase"/>
    <property type="match status" value="1"/>
</dbReference>
<dbReference type="PANTHER" id="PTHR11138">
    <property type="entry name" value="METHIONYL-TRNA FORMYLTRANSFERASE"/>
    <property type="match status" value="1"/>
</dbReference>
<evidence type="ECO:0000259" key="1">
    <source>
        <dbReference type="Pfam" id="PF00551"/>
    </source>
</evidence>
<organism evidence="2 3">
    <name type="scientific">Marinomonas balearica</name>
    <dbReference type="NCBI Taxonomy" id="491947"/>
    <lineage>
        <taxon>Bacteria</taxon>
        <taxon>Pseudomonadati</taxon>
        <taxon>Pseudomonadota</taxon>
        <taxon>Gammaproteobacteria</taxon>
        <taxon>Oceanospirillales</taxon>
        <taxon>Oceanospirillaceae</taxon>
        <taxon>Marinomonas</taxon>
    </lineage>
</organism>
<accession>A0A4R6M9T0</accession>
<dbReference type="CDD" id="cd08653">
    <property type="entry name" value="FMT_core_like_3"/>
    <property type="match status" value="1"/>
</dbReference>
<proteinExistence type="predicted"/>
<name>A0A4R6M9T0_9GAMM</name>
<gene>
    <name evidence="2" type="ORF">DFP79_2721</name>
</gene>
<sequence length="270" mass="30782">MKIIVLANRDIASNYALNLLIPPLSGHDVSVFLSSKVGGRVQSIPQLETLKFFEQSLFNQLLSPIINDLYPKPLTSNSKCKTFEQMNEWLSQPIKVLNKINSIEEVDRIQKLKPDLIISIRYGNILKDGVIQVPRFGVLNLHSGLLPEYRGVMATFWSMLHGEKTIGTTLHYIENSSIDTGRVVAKTRFEVDKKKSYLWHVLQLYVEGVERILNTVSLIEGNKRVDTCPQGNSGQYFSFPQLDDFLEFENKGLTLVNEGEIIDFLRAQYY</sequence>
<keyword evidence="3" id="KW-1185">Reference proteome</keyword>
<dbReference type="InterPro" id="IPR036477">
    <property type="entry name" value="Formyl_transf_N_sf"/>
</dbReference>
<dbReference type="InterPro" id="IPR002376">
    <property type="entry name" value="Formyl_transf_N"/>
</dbReference>
<dbReference type="AlphaFoldDB" id="A0A4R6M9T0"/>
<dbReference type="OrthoDB" id="467573at2"/>
<dbReference type="GO" id="GO:0004479">
    <property type="term" value="F:methionyl-tRNA formyltransferase activity"/>
    <property type="evidence" value="ECO:0007669"/>
    <property type="project" value="TreeGrafter"/>
</dbReference>
<comment type="caution">
    <text evidence="2">The sequence shown here is derived from an EMBL/GenBank/DDBJ whole genome shotgun (WGS) entry which is preliminary data.</text>
</comment>
<dbReference type="Pfam" id="PF00551">
    <property type="entry name" value="Formyl_trans_N"/>
    <property type="match status" value="1"/>
</dbReference>
<reference evidence="2 3" key="1">
    <citation type="submission" date="2019-03" db="EMBL/GenBank/DDBJ databases">
        <title>Genomic Encyclopedia of Type Strains, Phase III (KMG-III): the genomes of soil and plant-associated and newly described type strains.</title>
        <authorList>
            <person name="Whitman W."/>
        </authorList>
    </citation>
    <scope>NUCLEOTIDE SEQUENCE [LARGE SCALE GENOMIC DNA]</scope>
    <source>
        <strain evidence="2 3">CECT 7378</strain>
    </source>
</reference>
<dbReference type="PANTHER" id="PTHR11138:SF5">
    <property type="entry name" value="METHIONYL-TRNA FORMYLTRANSFERASE, MITOCHONDRIAL"/>
    <property type="match status" value="1"/>
</dbReference>
<dbReference type="EMBL" id="SNXC01000013">
    <property type="protein sequence ID" value="TDO96949.1"/>
    <property type="molecule type" value="Genomic_DNA"/>
</dbReference>
<protein>
    <submittedName>
        <fullName evidence="2">Methionyl-tRNA formyltransferase</fullName>
    </submittedName>
</protein>
<dbReference type="Gene3D" id="3.40.50.12230">
    <property type="match status" value="1"/>
</dbReference>
<keyword evidence="2" id="KW-0808">Transferase</keyword>
<dbReference type="RefSeq" id="WP_133504441.1">
    <property type="nucleotide sequence ID" value="NZ_SNXC01000013.1"/>
</dbReference>
<dbReference type="Proteomes" id="UP000294656">
    <property type="component" value="Unassembled WGS sequence"/>
</dbReference>
<evidence type="ECO:0000313" key="3">
    <source>
        <dbReference type="Proteomes" id="UP000294656"/>
    </source>
</evidence>